<dbReference type="CDD" id="cd06558">
    <property type="entry name" value="crotonase-like"/>
    <property type="match status" value="1"/>
</dbReference>
<reference evidence="3" key="1">
    <citation type="journal article" date="2019" name="Int. J. Syst. Evol. Microbiol.">
        <title>The Global Catalogue of Microorganisms (GCM) 10K type strain sequencing project: providing services to taxonomists for standard genome sequencing and annotation.</title>
        <authorList>
            <consortium name="The Broad Institute Genomics Platform"/>
            <consortium name="The Broad Institute Genome Sequencing Center for Infectious Disease"/>
            <person name="Wu L."/>
            <person name="Ma J."/>
        </authorList>
    </citation>
    <scope>NUCLEOTIDE SEQUENCE [LARGE SCALE GENOMIC DNA]</scope>
    <source>
        <strain evidence="3">JCM 13008</strain>
    </source>
</reference>
<organism evidence="2 3">
    <name type="scientific">Nocardioides dubius</name>
    <dbReference type="NCBI Taxonomy" id="317019"/>
    <lineage>
        <taxon>Bacteria</taxon>
        <taxon>Bacillati</taxon>
        <taxon>Actinomycetota</taxon>
        <taxon>Actinomycetes</taxon>
        <taxon>Propionibacteriales</taxon>
        <taxon>Nocardioidaceae</taxon>
        <taxon>Nocardioides</taxon>
    </lineage>
</organism>
<dbReference type="Gene3D" id="3.90.226.10">
    <property type="entry name" value="2-enoyl-CoA Hydratase, Chain A, domain 1"/>
    <property type="match status" value="1"/>
</dbReference>
<evidence type="ECO:0000313" key="3">
    <source>
        <dbReference type="Proteomes" id="UP001501581"/>
    </source>
</evidence>
<dbReference type="InterPro" id="IPR029045">
    <property type="entry name" value="ClpP/crotonase-like_dom_sf"/>
</dbReference>
<dbReference type="Pfam" id="PF00378">
    <property type="entry name" value="ECH_1"/>
    <property type="match status" value="1"/>
</dbReference>
<evidence type="ECO:0000256" key="1">
    <source>
        <dbReference type="ARBA" id="ARBA00005254"/>
    </source>
</evidence>
<dbReference type="Proteomes" id="UP001501581">
    <property type="component" value="Unassembled WGS sequence"/>
</dbReference>
<dbReference type="RefSeq" id="WP_343996250.1">
    <property type="nucleotide sequence ID" value="NZ_BAAALG010000013.1"/>
</dbReference>
<protein>
    <submittedName>
        <fullName evidence="2">Crotonase/enoyl-CoA hydratase family protein</fullName>
    </submittedName>
</protein>
<accession>A0ABP4ELV4</accession>
<dbReference type="InterPro" id="IPR001753">
    <property type="entry name" value="Enoyl-CoA_hydra/iso"/>
</dbReference>
<proteinExistence type="inferred from homology"/>
<gene>
    <name evidence="2" type="ORF">GCM10009668_35920</name>
</gene>
<evidence type="ECO:0000313" key="2">
    <source>
        <dbReference type="EMBL" id="GAA1111511.1"/>
    </source>
</evidence>
<dbReference type="EMBL" id="BAAALG010000013">
    <property type="protein sequence ID" value="GAA1111511.1"/>
    <property type="molecule type" value="Genomic_DNA"/>
</dbReference>
<name>A0ABP4ELV4_9ACTN</name>
<keyword evidence="3" id="KW-1185">Reference proteome</keyword>
<comment type="similarity">
    <text evidence="1">Belongs to the enoyl-CoA hydratase/isomerase family.</text>
</comment>
<sequence>MDDAKRVGEVAQVAVEVAGAIGRIVLTRPERGNAVTVQSCVELVDALDRLDGDDEVAVILLQAQGRNFCVGADLEEGFQSEGRAWSPQFTAFVERFGLVDGVPRDPGGVVTLRIAALRKPLVVAVQGAAVGAGASMLLPCDIRVIADDARIGFVFAKRGIASESLASWLLPRVVGPTRALDWVLTGRLVPAAEVEAAGLATHVVPREDVLARAEAIAVQIAEGTSRVAAGVARQLIWGMLGEQSPWEAHRIESQVVWQAASGADVAEGVASFLEKRAPQFPLRVPSDYPDYVPPWPGARPM</sequence>
<dbReference type="PANTHER" id="PTHR43802">
    <property type="entry name" value="ENOYL-COA HYDRATASE"/>
    <property type="match status" value="1"/>
</dbReference>
<dbReference type="SUPFAM" id="SSF52096">
    <property type="entry name" value="ClpP/crotonase"/>
    <property type="match status" value="1"/>
</dbReference>
<comment type="caution">
    <text evidence="2">The sequence shown here is derived from an EMBL/GenBank/DDBJ whole genome shotgun (WGS) entry which is preliminary data.</text>
</comment>
<dbReference type="PANTHER" id="PTHR43802:SF1">
    <property type="entry name" value="IP11341P-RELATED"/>
    <property type="match status" value="1"/>
</dbReference>